<evidence type="ECO:0000313" key="2">
    <source>
        <dbReference type="EMBL" id="KAJ3482914.1"/>
    </source>
</evidence>
<reference evidence="2" key="1">
    <citation type="submission" date="2022-07" db="EMBL/GenBank/DDBJ databases">
        <title>Genome Sequence of Agrocybe chaxingu.</title>
        <authorList>
            <person name="Buettner E."/>
        </authorList>
    </citation>
    <scope>NUCLEOTIDE SEQUENCE</scope>
    <source>
        <strain evidence="2">MP-N11</strain>
    </source>
</reference>
<evidence type="ECO:0000256" key="1">
    <source>
        <dbReference type="SAM" id="MobiDB-lite"/>
    </source>
</evidence>
<dbReference type="EMBL" id="JANKHO010003525">
    <property type="protein sequence ID" value="KAJ3482914.1"/>
    <property type="molecule type" value="Genomic_DNA"/>
</dbReference>
<feature type="compositionally biased region" description="Polar residues" evidence="1">
    <location>
        <begin position="16"/>
        <end position="45"/>
    </location>
</feature>
<dbReference type="AlphaFoldDB" id="A0A9W8JR51"/>
<comment type="caution">
    <text evidence="2">The sequence shown here is derived from an EMBL/GenBank/DDBJ whole genome shotgun (WGS) entry which is preliminary data.</text>
</comment>
<name>A0A9W8JR51_9AGAR</name>
<gene>
    <name evidence="2" type="ORF">NLJ89_g12109</name>
</gene>
<protein>
    <submittedName>
        <fullName evidence="2">Uncharacterized protein</fullName>
    </submittedName>
</protein>
<proteinExistence type="predicted"/>
<sequence length="368" mass="38432">MANPPTGPSIEEPPVSSASQSNEHAASNGLDSQQEVVVQPSTSVEVQHPNPTEALAKAALPEDASVAAFSTKEQGSKVDVSSVPTAANNVALGELASQSSSPSIPNAEANRWSPAVPQSVSTAFPNAQNDKEAGASVPSQDTLLNNAPVQAQPPPNAVPLDQDVAMDLDDSNEEGEKVGKGSCEDSAMIEELPVGTPMDLDDAQAYALYAPFLMLLRPPPSRRSPYEDADANDVDMPDGLPDSSVIYGTALHLWSPTTADFDSEMTDGCLQPFQPPQVAPAPSVSFPNPTPAIASAHFEPTNAIPVVNTLPPADLQPSIDVLLSVSGPPPFDNRFVDVDSDMEYIGPPQQPATLCPTIQRAASLDSCL</sequence>
<organism evidence="2 3">
    <name type="scientific">Agrocybe chaxingu</name>
    <dbReference type="NCBI Taxonomy" id="84603"/>
    <lineage>
        <taxon>Eukaryota</taxon>
        <taxon>Fungi</taxon>
        <taxon>Dikarya</taxon>
        <taxon>Basidiomycota</taxon>
        <taxon>Agaricomycotina</taxon>
        <taxon>Agaricomycetes</taxon>
        <taxon>Agaricomycetidae</taxon>
        <taxon>Agaricales</taxon>
        <taxon>Agaricineae</taxon>
        <taxon>Strophariaceae</taxon>
        <taxon>Agrocybe</taxon>
    </lineage>
</organism>
<dbReference type="Proteomes" id="UP001148786">
    <property type="component" value="Unassembled WGS sequence"/>
</dbReference>
<evidence type="ECO:0000313" key="3">
    <source>
        <dbReference type="Proteomes" id="UP001148786"/>
    </source>
</evidence>
<feature type="region of interest" description="Disordered" evidence="1">
    <location>
        <begin position="94"/>
        <end position="140"/>
    </location>
</feature>
<accession>A0A9W8JR51</accession>
<keyword evidence="3" id="KW-1185">Reference proteome</keyword>
<feature type="region of interest" description="Disordered" evidence="1">
    <location>
        <begin position="1"/>
        <end position="53"/>
    </location>
</feature>
<feature type="compositionally biased region" description="Polar residues" evidence="1">
    <location>
        <begin position="116"/>
        <end position="128"/>
    </location>
</feature>